<dbReference type="Gene3D" id="3.40.50.450">
    <property type="match status" value="1"/>
</dbReference>
<dbReference type="InterPro" id="IPR057666">
    <property type="entry name" value="DrpA_SLOG"/>
</dbReference>
<dbReference type="EMBL" id="CP023434">
    <property type="protein sequence ID" value="AXY25575.1"/>
    <property type="molecule type" value="Genomic_DNA"/>
</dbReference>
<dbReference type="PANTHER" id="PTHR43022:SF1">
    <property type="entry name" value="PROTEIN SMF"/>
    <property type="match status" value="1"/>
</dbReference>
<dbReference type="OrthoDB" id="9785707at2"/>
<dbReference type="Pfam" id="PF02481">
    <property type="entry name" value="DNA_processg_A"/>
    <property type="match status" value="1"/>
</dbReference>
<dbReference type="NCBIfam" id="TIGR00732">
    <property type="entry name" value="dprA"/>
    <property type="match status" value="1"/>
</dbReference>
<dbReference type="PANTHER" id="PTHR43022">
    <property type="entry name" value="PROTEIN SMF"/>
    <property type="match status" value="1"/>
</dbReference>
<evidence type="ECO:0000313" key="4">
    <source>
        <dbReference type="Proteomes" id="UP000263232"/>
    </source>
</evidence>
<keyword evidence="4" id="KW-1185">Reference proteome</keyword>
<dbReference type="RefSeq" id="WP_118990477.1">
    <property type="nucleotide sequence ID" value="NZ_CP023434.1"/>
</dbReference>
<dbReference type="InterPro" id="IPR003488">
    <property type="entry name" value="DprA"/>
</dbReference>
<reference evidence="3 4" key="1">
    <citation type="submission" date="2017-09" db="EMBL/GenBank/DDBJ databases">
        <title>Complete genome sequence of Oxytococcus suis strain ZY16052.</title>
        <authorList>
            <person name="Li F."/>
        </authorList>
    </citation>
    <scope>NUCLEOTIDE SEQUENCE [LARGE SCALE GENOMIC DNA]</scope>
    <source>
        <strain evidence="3 4">ZY16052</strain>
    </source>
</reference>
<gene>
    <name evidence="3" type="primary">dprA</name>
    <name evidence="3" type="ORF">CL176_05965</name>
</gene>
<evidence type="ECO:0000256" key="1">
    <source>
        <dbReference type="ARBA" id="ARBA00006525"/>
    </source>
</evidence>
<dbReference type="GO" id="GO:0009294">
    <property type="term" value="P:DNA-mediated transformation"/>
    <property type="evidence" value="ECO:0007669"/>
    <property type="project" value="InterPro"/>
</dbReference>
<dbReference type="KEGG" id="abae:CL176_05965"/>
<sequence length="298" mass="32961">MEITLKEQLVYLVSCGVTYKWQMQYLQACAKGDHSEPASLADCQRMLRSIPGADGGYRMVNFFKVADCYDSLLELSQQVFIIGEAVYPKLWYETAQPPLVLFYAGDLSMLQRPKVSIVGTRKMTPYGAEVTKAFIKEFAKQNWIAVSGLAHGIDSTVHQAAIEAGNKTTIAIIPTGIQQVYPKEHRAMQEQLGQHHLVISEYLPSSLAQRHHFVLRNRLVAGISPATLVIEAAKKSGSLITANYALQENREVFALPGRIKDSQSSGCNELIAAGARPILSVGQTIWELAELFQNQGHI</sequence>
<comment type="similarity">
    <text evidence="1">Belongs to the DprA/Smf family.</text>
</comment>
<evidence type="ECO:0000313" key="3">
    <source>
        <dbReference type="EMBL" id="AXY25575.1"/>
    </source>
</evidence>
<feature type="domain" description="Smf/DprA SLOG" evidence="2">
    <location>
        <begin position="79"/>
        <end position="285"/>
    </location>
</feature>
<protein>
    <submittedName>
        <fullName evidence="3">DNA-protecting protein DprA</fullName>
    </submittedName>
</protein>
<evidence type="ECO:0000259" key="2">
    <source>
        <dbReference type="Pfam" id="PF02481"/>
    </source>
</evidence>
<dbReference type="Proteomes" id="UP000263232">
    <property type="component" value="Chromosome"/>
</dbReference>
<dbReference type="SUPFAM" id="SSF102405">
    <property type="entry name" value="MCP/YpsA-like"/>
    <property type="match status" value="1"/>
</dbReference>
<proteinExistence type="inferred from homology"/>
<organism evidence="3 4">
    <name type="scientific">Suicoccus acidiformans</name>
    <dbReference type="NCBI Taxonomy" id="2036206"/>
    <lineage>
        <taxon>Bacteria</taxon>
        <taxon>Bacillati</taxon>
        <taxon>Bacillota</taxon>
        <taxon>Bacilli</taxon>
        <taxon>Lactobacillales</taxon>
        <taxon>Aerococcaceae</taxon>
        <taxon>Suicoccus</taxon>
    </lineage>
</organism>
<name>A0A347WKG8_9LACT</name>
<accession>A0A347WKG8</accession>
<dbReference type="AlphaFoldDB" id="A0A347WKG8"/>